<dbReference type="Pfam" id="PF14333">
    <property type="entry name" value="DUF4389"/>
    <property type="match status" value="2"/>
</dbReference>
<evidence type="ECO:0000256" key="2">
    <source>
        <dbReference type="SAM" id="Phobius"/>
    </source>
</evidence>
<feature type="transmembrane region" description="Helical" evidence="2">
    <location>
        <begin position="21"/>
        <end position="54"/>
    </location>
</feature>
<keyword evidence="2" id="KW-0812">Transmembrane</keyword>
<gene>
    <name evidence="3" type="ORF">R7226_12760</name>
</gene>
<reference evidence="4" key="1">
    <citation type="submission" date="2023-07" db="EMBL/GenBank/DDBJ databases">
        <title>Conexibacter stalactiti sp. nov., isolated from stalactites in a lava cave and emended description of the genus Conexibacter.</title>
        <authorList>
            <person name="Lee S.D."/>
        </authorList>
    </citation>
    <scope>NUCLEOTIDE SEQUENCE [LARGE SCALE GENOMIC DNA]</scope>
    <source>
        <strain evidence="4">KCTC 39840</strain>
    </source>
</reference>
<evidence type="ECO:0000313" key="4">
    <source>
        <dbReference type="Proteomes" id="UP001284601"/>
    </source>
</evidence>
<keyword evidence="2" id="KW-0472">Membrane</keyword>
<feature type="region of interest" description="Disordered" evidence="1">
    <location>
        <begin position="189"/>
        <end position="211"/>
    </location>
</feature>
<evidence type="ECO:0000256" key="1">
    <source>
        <dbReference type="SAM" id="MobiDB-lite"/>
    </source>
</evidence>
<accession>A0ABU4HR31</accession>
<feature type="transmembrane region" description="Helical" evidence="2">
    <location>
        <begin position="120"/>
        <end position="150"/>
    </location>
</feature>
<dbReference type="EMBL" id="JAWSTH010000029">
    <property type="protein sequence ID" value="MDW5595214.1"/>
    <property type="molecule type" value="Genomic_DNA"/>
</dbReference>
<proteinExistence type="predicted"/>
<feature type="compositionally biased region" description="Pro residues" evidence="1">
    <location>
        <begin position="196"/>
        <end position="211"/>
    </location>
</feature>
<sequence length="211" mass="23776">MAYPVLFQADYREQQSRLTTFFRIIVAIPWFLMSIVWGLAAFIGVIVGWFSIVFTGRYPEFAYDLVAKYLRFSTRLNGWFWLMTDVFPPFDGDDHPDYPIRLIVPEAQAEYSRVKTLFRIILVIPVLIMIYLFNILVEIVGILLWVVVVITGKAPKGLWDVQKMGVAYIQRGNAYHLLVTETYPPLSADDGDAATPPAPAAPAPGPSPFGG</sequence>
<organism evidence="3 4">
    <name type="scientific">Conexibacter stalactiti</name>
    <dbReference type="NCBI Taxonomy" id="1940611"/>
    <lineage>
        <taxon>Bacteria</taxon>
        <taxon>Bacillati</taxon>
        <taxon>Actinomycetota</taxon>
        <taxon>Thermoleophilia</taxon>
        <taxon>Solirubrobacterales</taxon>
        <taxon>Conexibacteraceae</taxon>
        <taxon>Conexibacter</taxon>
    </lineage>
</organism>
<keyword evidence="2" id="KW-1133">Transmembrane helix</keyword>
<protein>
    <submittedName>
        <fullName evidence="3">DUF4389 domain-containing protein</fullName>
    </submittedName>
</protein>
<dbReference type="InterPro" id="IPR025498">
    <property type="entry name" value="DUF4389"/>
</dbReference>
<keyword evidence="4" id="KW-1185">Reference proteome</keyword>
<name>A0ABU4HR31_9ACTN</name>
<comment type="caution">
    <text evidence="3">The sequence shown here is derived from an EMBL/GenBank/DDBJ whole genome shotgun (WGS) entry which is preliminary data.</text>
</comment>
<dbReference type="RefSeq" id="WP_318597550.1">
    <property type="nucleotide sequence ID" value="NZ_JAWSTH010000029.1"/>
</dbReference>
<dbReference type="Proteomes" id="UP001284601">
    <property type="component" value="Unassembled WGS sequence"/>
</dbReference>
<evidence type="ECO:0000313" key="3">
    <source>
        <dbReference type="EMBL" id="MDW5595214.1"/>
    </source>
</evidence>